<dbReference type="EMBL" id="BMNK01000002">
    <property type="protein sequence ID" value="GGP03599.1"/>
    <property type="molecule type" value="Genomic_DNA"/>
</dbReference>
<accession>A0A918E4E6</accession>
<comment type="caution">
    <text evidence="2">The sequence shown here is derived from an EMBL/GenBank/DDBJ whole genome shotgun (WGS) entry which is preliminary data.</text>
</comment>
<dbReference type="AlphaFoldDB" id="A0A918E4E6"/>
<name>A0A918E4E6_9ACTN</name>
<dbReference type="GO" id="GO:0006355">
    <property type="term" value="P:regulation of DNA-templated transcription"/>
    <property type="evidence" value="ECO:0007669"/>
    <property type="project" value="TreeGrafter"/>
</dbReference>
<dbReference type="CDD" id="cd03139">
    <property type="entry name" value="GATase1_PfpI_2"/>
    <property type="match status" value="1"/>
</dbReference>
<evidence type="ECO:0000259" key="1">
    <source>
        <dbReference type="Pfam" id="PF01965"/>
    </source>
</evidence>
<reference evidence="2" key="1">
    <citation type="journal article" date="2014" name="Int. J. Syst. Evol. Microbiol.">
        <title>Complete genome sequence of Corynebacterium casei LMG S-19264T (=DSM 44701T), isolated from a smear-ripened cheese.</title>
        <authorList>
            <consortium name="US DOE Joint Genome Institute (JGI-PGF)"/>
            <person name="Walter F."/>
            <person name="Albersmeier A."/>
            <person name="Kalinowski J."/>
            <person name="Ruckert C."/>
        </authorList>
    </citation>
    <scope>NUCLEOTIDE SEQUENCE</scope>
    <source>
        <strain evidence="2">CGMCC 4.7430</strain>
    </source>
</reference>
<dbReference type="InterPro" id="IPR002818">
    <property type="entry name" value="DJ-1/PfpI"/>
</dbReference>
<evidence type="ECO:0000313" key="3">
    <source>
        <dbReference type="Proteomes" id="UP000660745"/>
    </source>
</evidence>
<reference evidence="2" key="2">
    <citation type="submission" date="2020-09" db="EMBL/GenBank/DDBJ databases">
        <authorList>
            <person name="Sun Q."/>
            <person name="Zhou Y."/>
        </authorList>
    </citation>
    <scope>NUCLEOTIDE SEQUENCE</scope>
    <source>
        <strain evidence="2">CGMCC 4.7430</strain>
    </source>
</reference>
<keyword evidence="2" id="KW-0315">Glutamine amidotransferase</keyword>
<dbReference type="InterPro" id="IPR029062">
    <property type="entry name" value="Class_I_gatase-like"/>
</dbReference>
<proteinExistence type="predicted"/>
<gene>
    <name evidence="2" type="ORF">GCM10012278_15470</name>
</gene>
<organism evidence="2 3">
    <name type="scientific">Nonomuraea glycinis</name>
    <dbReference type="NCBI Taxonomy" id="2047744"/>
    <lineage>
        <taxon>Bacteria</taxon>
        <taxon>Bacillati</taxon>
        <taxon>Actinomycetota</taxon>
        <taxon>Actinomycetes</taxon>
        <taxon>Streptosporangiales</taxon>
        <taxon>Streptosporangiaceae</taxon>
        <taxon>Nonomuraea</taxon>
    </lineage>
</organism>
<protein>
    <submittedName>
        <fullName evidence="2">Glutamine amidotransferase</fullName>
    </submittedName>
</protein>
<dbReference type="PANTHER" id="PTHR43130:SF2">
    <property type="entry name" value="DJ-1_PFPI DOMAIN-CONTAINING PROTEIN"/>
    <property type="match status" value="1"/>
</dbReference>
<dbReference type="Gene3D" id="3.40.50.880">
    <property type="match status" value="1"/>
</dbReference>
<dbReference type="RefSeq" id="WP_189137764.1">
    <property type="nucleotide sequence ID" value="NZ_BMNK01000002.1"/>
</dbReference>
<evidence type="ECO:0000313" key="2">
    <source>
        <dbReference type="EMBL" id="GGP03599.1"/>
    </source>
</evidence>
<dbReference type="Proteomes" id="UP000660745">
    <property type="component" value="Unassembled WGS sequence"/>
</dbReference>
<dbReference type="PANTHER" id="PTHR43130">
    <property type="entry name" value="ARAC-FAMILY TRANSCRIPTIONAL REGULATOR"/>
    <property type="match status" value="1"/>
</dbReference>
<keyword evidence="3" id="KW-1185">Reference proteome</keyword>
<sequence length="207" mass="21336">MHAVIPLYNGFTGLDAIGPYTVLAFAPGWQVTFVAAEPGPVTDDQGSLTIEATASYADVPSPDVIVVPGGMGTMEALSDQALVRWIGEAHEHTRWTTSVCSGAFLLGAAGLLKGRRATSHWAAVDELSGMGAEPVHERVVVDGKIVTAAGVSAGIDMALTLLAKASGQDTAEAVQLLIEYDPQPPFDAGSPLTASADLRARAVSLLG</sequence>
<dbReference type="InterPro" id="IPR052158">
    <property type="entry name" value="INH-QAR"/>
</dbReference>
<feature type="domain" description="DJ-1/PfpI" evidence="1">
    <location>
        <begin position="3"/>
        <end position="163"/>
    </location>
</feature>
<dbReference type="SUPFAM" id="SSF52317">
    <property type="entry name" value="Class I glutamine amidotransferase-like"/>
    <property type="match status" value="1"/>
</dbReference>
<dbReference type="Pfam" id="PF01965">
    <property type="entry name" value="DJ-1_PfpI"/>
    <property type="match status" value="1"/>
</dbReference>